<comment type="caution">
    <text evidence="2">The sequence shown here is derived from an EMBL/GenBank/DDBJ whole genome shotgun (WGS) entry which is preliminary data.</text>
</comment>
<dbReference type="AlphaFoldDB" id="A0A8J4C078"/>
<evidence type="ECO:0000313" key="2">
    <source>
        <dbReference type="EMBL" id="GIL72840.1"/>
    </source>
</evidence>
<organism evidence="2 3">
    <name type="scientific">Volvox reticuliferus</name>
    <dbReference type="NCBI Taxonomy" id="1737510"/>
    <lineage>
        <taxon>Eukaryota</taxon>
        <taxon>Viridiplantae</taxon>
        <taxon>Chlorophyta</taxon>
        <taxon>core chlorophytes</taxon>
        <taxon>Chlorophyceae</taxon>
        <taxon>CS clade</taxon>
        <taxon>Chlamydomonadales</taxon>
        <taxon>Volvocaceae</taxon>
        <taxon>Volvox</taxon>
    </lineage>
</organism>
<dbReference type="EMBL" id="BNCP01000004">
    <property type="protein sequence ID" value="GIL72840.1"/>
    <property type="molecule type" value="Genomic_DNA"/>
</dbReference>
<dbReference type="Pfam" id="PF19559">
    <property type="entry name" value="DUF6081"/>
    <property type="match status" value="1"/>
</dbReference>
<feature type="chain" id="PRO_5035214693" evidence="1">
    <location>
        <begin position="26"/>
        <end position="301"/>
    </location>
</feature>
<gene>
    <name evidence="2" type="ORF">Vretifemale_3131</name>
</gene>
<evidence type="ECO:0000256" key="1">
    <source>
        <dbReference type="SAM" id="SignalP"/>
    </source>
</evidence>
<dbReference type="OrthoDB" id="529360at2759"/>
<keyword evidence="3" id="KW-1185">Reference proteome</keyword>
<reference evidence="2" key="1">
    <citation type="journal article" date="2021" name="Proc. Natl. Acad. Sci. U.S.A.">
        <title>Three genomes in the algal genus Volvox reveal the fate of a haploid sex-determining region after a transition to homothallism.</title>
        <authorList>
            <person name="Yamamoto K."/>
            <person name="Hamaji T."/>
            <person name="Kawai-Toyooka H."/>
            <person name="Matsuzaki R."/>
            <person name="Takahashi F."/>
            <person name="Nishimura Y."/>
            <person name="Kawachi M."/>
            <person name="Noguchi H."/>
            <person name="Minakuchi Y."/>
            <person name="Umen J.G."/>
            <person name="Toyoda A."/>
            <person name="Nozaki H."/>
        </authorList>
    </citation>
    <scope>NUCLEOTIDE SEQUENCE</scope>
    <source>
        <strain evidence="2">NIES-3786</strain>
    </source>
</reference>
<proteinExistence type="predicted"/>
<keyword evidence="1" id="KW-0732">Signal</keyword>
<sequence length="301" mass="32810">MAIRKLGMLLLVVAAWATTTGPAAATRPEDVLLSWTPAAPNGLSLRPADTPDGSSLLSWWLGFKTAHIEESSSGTTFTQNPFVATVPPMPATTTSAPGTLDHVKHLAITVPINVSSTGRKLSYAVCMSAKMILPSELPYNAINPLDDLRLGSCTANLIDFGTMVVADLFLTNTGIWALYERLPFARTATYDYAVFTYVRRIGVRASSSQVHDLQISYDPTRNTLEWWVDGKLKHMVGQQRRVAVAGRPRPLRIHQLRHGARWIHTCRCASPAAAISEHVLCAAAVVRCPHDHSSRPHQGGE</sequence>
<name>A0A8J4C078_9CHLO</name>
<evidence type="ECO:0000313" key="3">
    <source>
        <dbReference type="Proteomes" id="UP000747110"/>
    </source>
</evidence>
<protein>
    <submittedName>
        <fullName evidence="2">Uncharacterized protein</fullName>
    </submittedName>
</protein>
<accession>A0A8J4C078</accession>
<dbReference type="InterPro" id="IPR045727">
    <property type="entry name" value="DUF6081"/>
</dbReference>
<feature type="signal peptide" evidence="1">
    <location>
        <begin position="1"/>
        <end position="25"/>
    </location>
</feature>
<dbReference type="Proteomes" id="UP000747110">
    <property type="component" value="Unassembled WGS sequence"/>
</dbReference>